<dbReference type="EMBL" id="JAJFAZ020000005">
    <property type="protein sequence ID" value="KAI5327209.1"/>
    <property type="molecule type" value="Genomic_DNA"/>
</dbReference>
<keyword evidence="1" id="KW-0812">Transmembrane</keyword>
<keyword evidence="1" id="KW-1133">Transmembrane helix</keyword>
<dbReference type="InterPro" id="IPR006747">
    <property type="entry name" value="DUF599"/>
</dbReference>
<accession>A0AAD4VLC3</accession>
<keyword evidence="2" id="KW-0732">Signal</keyword>
<sequence>MGMTFLLLTCWQQVFHVEGNSIAVGFCMVYPIMESLGLRALYFALSFLLWFFGPVTMFVSSVTTVVMLSCHDFKSSDNNQKWPASAVAVNESALLIS</sequence>
<evidence type="ECO:0000256" key="2">
    <source>
        <dbReference type="SAM" id="SignalP"/>
    </source>
</evidence>
<feature type="signal peptide" evidence="2">
    <location>
        <begin position="1"/>
        <end position="19"/>
    </location>
</feature>
<dbReference type="Proteomes" id="UP001054821">
    <property type="component" value="Chromosome 5"/>
</dbReference>
<gene>
    <name evidence="3" type="ORF">L3X38_026605</name>
</gene>
<organism evidence="3 4">
    <name type="scientific">Prunus dulcis</name>
    <name type="common">Almond</name>
    <name type="synonym">Amygdalus dulcis</name>
    <dbReference type="NCBI Taxonomy" id="3755"/>
    <lineage>
        <taxon>Eukaryota</taxon>
        <taxon>Viridiplantae</taxon>
        <taxon>Streptophyta</taxon>
        <taxon>Embryophyta</taxon>
        <taxon>Tracheophyta</taxon>
        <taxon>Spermatophyta</taxon>
        <taxon>Magnoliopsida</taxon>
        <taxon>eudicotyledons</taxon>
        <taxon>Gunneridae</taxon>
        <taxon>Pentapetalae</taxon>
        <taxon>rosids</taxon>
        <taxon>fabids</taxon>
        <taxon>Rosales</taxon>
        <taxon>Rosaceae</taxon>
        <taxon>Amygdaloideae</taxon>
        <taxon>Amygdaleae</taxon>
        <taxon>Prunus</taxon>
    </lineage>
</organism>
<name>A0AAD4VLC3_PRUDU</name>
<evidence type="ECO:0000313" key="3">
    <source>
        <dbReference type="EMBL" id="KAI5327209.1"/>
    </source>
</evidence>
<reference evidence="3 4" key="1">
    <citation type="journal article" date="2022" name="G3 (Bethesda)">
        <title>Whole-genome sequence and methylome profiling of the almond [Prunus dulcis (Mill.) D.A. Webb] cultivar 'Nonpareil'.</title>
        <authorList>
            <person name="D'Amico-Willman K.M."/>
            <person name="Ouma W.Z."/>
            <person name="Meulia T."/>
            <person name="Sideli G.M."/>
            <person name="Gradziel T.M."/>
            <person name="Fresnedo-Ramirez J."/>
        </authorList>
    </citation>
    <scope>NUCLEOTIDE SEQUENCE [LARGE SCALE GENOMIC DNA]</scope>
    <source>
        <strain evidence="3">Clone GOH B32 T37-40</strain>
    </source>
</reference>
<dbReference type="Pfam" id="PF04654">
    <property type="entry name" value="DUF599"/>
    <property type="match status" value="1"/>
</dbReference>
<feature type="chain" id="PRO_5042221006" evidence="2">
    <location>
        <begin position="20"/>
        <end position="97"/>
    </location>
</feature>
<dbReference type="PANTHER" id="PTHR31168">
    <property type="entry name" value="OS02G0292800 PROTEIN"/>
    <property type="match status" value="1"/>
</dbReference>
<protein>
    <submittedName>
        <fullName evidence="3">Uncharacterized protein</fullName>
    </submittedName>
</protein>
<keyword evidence="4" id="KW-1185">Reference proteome</keyword>
<feature type="transmembrane region" description="Helical" evidence="1">
    <location>
        <begin position="47"/>
        <end position="68"/>
    </location>
</feature>
<evidence type="ECO:0000313" key="4">
    <source>
        <dbReference type="Proteomes" id="UP001054821"/>
    </source>
</evidence>
<proteinExistence type="predicted"/>
<comment type="caution">
    <text evidence="3">The sequence shown here is derived from an EMBL/GenBank/DDBJ whole genome shotgun (WGS) entry which is preliminary data.</text>
</comment>
<keyword evidence="1" id="KW-0472">Membrane</keyword>
<dbReference type="PANTHER" id="PTHR31168:SF21">
    <property type="entry name" value="EMB|CAB89385.1"/>
    <property type="match status" value="1"/>
</dbReference>
<evidence type="ECO:0000256" key="1">
    <source>
        <dbReference type="SAM" id="Phobius"/>
    </source>
</evidence>
<dbReference type="AlphaFoldDB" id="A0AAD4VLC3"/>